<sequence>MQGIIFDKDGTLLDFHGTWSAFAAATIGTFAGPDPDARAALAAVWEFDLATGRFADTSPAVAGTNRELAELAAGVLPDTTPDLLEGRLAEAVTEAPVVGVLPLRPVLGRLASGGLKLGIMTNDAETAARAHMQALDVGDMFAAVLGSDSGAGAKPSGAPLREAARRMGVTPDRCAMVGDSTHDLRAGRDAGMVTIAVLTGTADAETLAPWADLVLPSVADLPDALGVPA</sequence>
<dbReference type="STRING" id="1317121.ATO11_08475"/>
<accession>A0A0L1JRU0</accession>
<dbReference type="AlphaFoldDB" id="A0A0L1JRU0"/>
<evidence type="ECO:0000313" key="6">
    <source>
        <dbReference type="Proteomes" id="UP000036938"/>
    </source>
</evidence>
<dbReference type="NCBIfam" id="TIGR01549">
    <property type="entry name" value="HAD-SF-IA-v1"/>
    <property type="match status" value="1"/>
</dbReference>
<name>A0A0L1JRU0_9RHOB</name>
<dbReference type="EC" id="3.1.3.18" evidence="4"/>
<reference evidence="5 6" key="1">
    <citation type="journal article" date="2015" name="Int. J. Syst. Evol. Microbiol.">
        <title>Aestuariivita atlantica sp. nov., isolated from deep sea sediment of the Atlantic Ocean.</title>
        <authorList>
            <person name="Li G."/>
            <person name="Lai Q."/>
            <person name="Du Y."/>
            <person name="Liu X."/>
            <person name="Sun F."/>
            <person name="Shao Z."/>
        </authorList>
    </citation>
    <scope>NUCLEOTIDE SEQUENCE [LARGE SCALE GENOMIC DNA]</scope>
    <source>
        <strain evidence="5 6">22II-S11-z3</strain>
    </source>
</reference>
<dbReference type="InterPro" id="IPR023198">
    <property type="entry name" value="PGP-like_dom2"/>
</dbReference>
<dbReference type="Gene3D" id="3.40.50.1000">
    <property type="entry name" value="HAD superfamily/HAD-like"/>
    <property type="match status" value="1"/>
</dbReference>
<comment type="caution">
    <text evidence="5">The sequence shown here is derived from an EMBL/GenBank/DDBJ whole genome shotgun (WGS) entry which is preliminary data.</text>
</comment>
<gene>
    <name evidence="5" type="ORF">ATO11_08475</name>
</gene>
<evidence type="ECO:0000256" key="1">
    <source>
        <dbReference type="ARBA" id="ARBA00000830"/>
    </source>
</evidence>
<keyword evidence="6" id="KW-1185">Reference proteome</keyword>
<comment type="catalytic activity">
    <reaction evidence="1">
        <text>2-phosphoglycolate + H2O = glycolate + phosphate</text>
        <dbReference type="Rhea" id="RHEA:14369"/>
        <dbReference type="ChEBI" id="CHEBI:15377"/>
        <dbReference type="ChEBI" id="CHEBI:29805"/>
        <dbReference type="ChEBI" id="CHEBI:43474"/>
        <dbReference type="ChEBI" id="CHEBI:58033"/>
        <dbReference type="EC" id="3.1.3.18"/>
    </reaction>
</comment>
<evidence type="ECO:0000313" key="5">
    <source>
        <dbReference type="EMBL" id="KNG94460.1"/>
    </source>
</evidence>
<comment type="pathway">
    <text evidence="2">Organic acid metabolism; glycolate biosynthesis; glycolate from 2-phosphoglycolate: step 1/1.</text>
</comment>
<dbReference type="Proteomes" id="UP000036938">
    <property type="component" value="Unassembled WGS sequence"/>
</dbReference>
<comment type="similarity">
    <text evidence="3">Belongs to the HAD-like hydrolase superfamily. CbbY/CbbZ/Gph/YieH family.</text>
</comment>
<dbReference type="PANTHER" id="PTHR43434:SF1">
    <property type="entry name" value="PHOSPHOGLYCOLATE PHOSPHATASE"/>
    <property type="match status" value="1"/>
</dbReference>
<dbReference type="GO" id="GO:0006281">
    <property type="term" value="P:DNA repair"/>
    <property type="evidence" value="ECO:0007669"/>
    <property type="project" value="TreeGrafter"/>
</dbReference>
<dbReference type="PANTHER" id="PTHR43434">
    <property type="entry name" value="PHOSPHOGLYCOLATE PHOSPHATASE"/>
    <property type="match status" value="1"/>
</dbReference>
<organism evidence="5 6">
    <name type="scientific">Pseudaestuariivita atlantica</name>
    <dbReference type="NCBI Taxonomy" id="1317121"/>
    <lineage>
        <taxon>Bacteria</taxon>
        <taxon>Pseudomonadati</taxon>
        <taxon>Pseudomonadota</taxon>
        <taxon>Alphaproteobacteria</taxon>
        <taxon>Rhodobacterales</taxon>
        <taxon>Paracoccaceae</taxon>
        <taxon>Pseudaestuariivita</taxon>
    </lineage>
</organism>
<dbReference type="InterPro" id="IPR023214">
    <property type="entry name" value="HAD_sf"/>
</dbReference>
<dbReference type="Gene3D" id="1.10.150.240">
    <property type="entry name" value="Putative phosphatase, domain 2"/>
    <property type="match status" value="1"/>
</dbReference>
<dbReference type="PRINTS" id="PR00413">
    <property type="entry name" value="HADHALOGNASE"/>
</dbReference>
<dbReference type="CDD" id="cd01427">
    <property type="entry name" value="HAD_like"/>
    <property type="match status" value="1"/>
</dbReference>
<evidence type="ECO:0000256" key="2">
    <source>
        <dbReference type="ARBA" id="ARBA00004818"/>
    </source>
</evidence>
<proteinExistence type="inferred from homology"/>
<dbReference type="InterPro" id="IPR006439">
    <property type="entry name" value="HAD-SF_hydro_IA"/>
</dbReference>
<protein>
    <recommendedName>
        <fullName evidence="4">phosphoglycolate phosphatase</fullName>
        <ecNumber evidence="4">3.1.3.18</ecNumber>
    </recommendedName>
</protein>
<dbReference type="SUPFAM" id="SSF56784">
    <property type="entry name" value="HAD-like"/>
    <property type="match status" value="1"/>
</dbReference>
<dbReference type="InterPro" id="IPR036412">
    <property type="entry name" value="HAD-like_sf"/>
</dbReference>
<dbReference type="Pfam" id="PF00702">
    <property type="entry name" value="Hydrolase"/>
    <property type="match status" value="1"/>
</dbReference>
<dbReference type="EMBL" id="AQQZ01000003">
    <property type="protein sequence ID" value="KNG94460.1"/>
    <property type="molecule type" value="Genomic_DNA"/>
</dbReference>
<dbReference type="InterPro" id="IPR050155">
    <property type="entry name" value="HAD-like_hydrolase_sf"/>
</dbReference>
<dbReference type="SFLD" id="SFLDS00003">
    <property type="entry name" value="Haloacid_Dehalogenase"/>
    <property type="match status" value="1"/>
</dbReference>
<dbReference type="GO" id="GO:0008967">
    <property type="term" value="F:phosphoglycolate phosphatase activity"/>
    <property type="evidence" value="ECO:0007669"/>
    <property type="project" value="UniProtKB-EC"/>
</dbReference>
<evidence type="ECO:0000256" key="3">
    <source>
        <dbReference type="ARBA" id="ARBA00006171"/>
    </source>
</evidence>
<evidence type="ECO:0000256" key="4">
    <source>
        <dbReference type="ARBA" id="ARBA00013078"/>
    </source>
</evidence>
<dbReference type="SFLD" id="SFLDG01129">
    <property type="entry name" value="C1.5:_HAD__Beta-PGM__Phosphata"/>
    <property type="match status" value="1"/>
</dbReference>